<feature type="region of interest" description="Disordered" evidence="1">
    <location>
        <begin position="143"/>
        <end position="258"/>
    </location>
</feature>
<evidence type="ECO:0000256" key="1">
    <source>
        <dbReference type="SAM" id="MobiDB-lite"/>
    </source>
</evidence>
<keyword evidence="3" id="KW-1185">Reference proteome</keyword>
<name>A0ABQ9WWI0_9EUKA</name>
<protein>
    <submittedName>
        <fullName evidence="2">Uncharacterized protein</fullName>
    </submittedName>
</protein>
<gene>
    <name evidence="2" type="ORF">BLNAU_21208</name>
</gene>
<feature type="compositionally biased region" description="Polar residues" evidence="1">
    <location>
        <begin position="1"/>
        <end position="23"/>
    </location>
</feature>
<proteinExistence type="predicted"/>
<feature type="region of interest" description="Disordered" evidence="1">
    <location>
        <begin position="360"/>
        <end position="454"/>
    </location>
</feature>
<feature type="compositionally biased region" description="Acidic residues" evidence="1">
    <location>
        <begin position="395"/>
        <end position="405"/>
    </location>
</feature>
<reference evidence="2 3" key="1">
    <citation type="journal article" date="2022" name="bioRxiv">
        <title>Genomics of Preaxostyla Flagellates Illuminates Evolutionary Transitions and the Path Towards Mitochondrial Loss.</title>
        <authorList>
            <person name="Novak L.V.F."/>
            <person name="Treitli S.C."/>
            <person name="Pyrih J."/>
            <person name="Halakuc P."/>
            <person name="Pipaliya S.V."/>
            <person name="Vacek V."/>
            <person name="Brzon O."/>
            <person name="Soukal P."/>
            <person name="Eme L."/>
            <person name="Dacks J.B."/>
            <person name="Karnkowska A."/>
            <person name="Elias M."/>
            <person name="Hampl V."/>
        </authorList>
    </citation>
    <scope>NUCLEOTIDE SEQUENCE [LARGE SCALE GENOMIC DNA]</scope>
    <source>
        <strain evidence="2">NAU3</strain>
        <tissue evidence="2">Gut</tissue>
    </source>
</reference>
<sequence>MSPQSSPPLNWQSPQTATPNLDNSGPEGCDASLQPVKGENLPQFLPCALTVLKPDSHPNGEPSASGFVPTSKMTISAPIFKPKAQTITTSQPNPCPVIFIPEATPNHQNLGDMPPNNELLTAKGGIPLQLIFFDVIVEHLNSHSRSGSSTSGSFQKRQMRKDAPEFVPKLKEITPPQQTPRPTRFSPKIPLQPSPGHPHSEHKSQDDRDVSTNNQDPSLSFSTEQHDGLENQQGIPESPSEQFSIHSESSSFSSYLIPSSPQNQPYLFNTPDYEDMTANGLFIPIGSKHSSDQVSASYTTEQHDRMGTSGEISQSLSSAFSSISMSWSGDDDSEDPYDLDNGFQLASSLHSSHFSSFSNHLSAEERNHRAGNTQNDMDQFGKSGDSLPSPPSRSDDDEDDYDDLDIPDRDTGTSTVRYSSPQPSHTPQYEVDEPPFHQSADGDIGIQHVDRSSE</sequence>
<organism evidence="2 3">
    <name type="scientific">Blattamonas nauphoetae</name>
    <dbReference type="NCBI Taxonomy" id="2049346"/>
    <lineage>
        <taxon>Eukaryota</taxon>
        <taxon>Metamonada</taxon>
        <taxon>Preaxostyla</taxon>
        <taxon>Oxymonadida</taxon>
        <taxon>Blattamonas</taxon>
    </lineage>
</organism>
<evidence type="ECO:0000313" key="2">
    <source>
        <dbReference type="EMBL" id="KAK2943861.1"/>
    </source>
</evidence>
<feature type="compositionally biased region" description="Basic and acidic residues" evidence="1">
    <location>
        <begin position="198"/>
        <end position="210"/>
    </location>
</feature>
<feature type="compositionally biased region" description="Polar residues" evidence="1">
    <location>
        <begin position="412"/>
        <end position="427"/>
    </location>
</feature>
<accession>A0ABQ9WWI0</accession>
<feature type="region of interest" description="Disordered" evidence="1">
    <location>
        <begin position="293"/>
        <end position="315"/>
    </location>
</feature>
<comment type="caution">
    <text evidence="2">The sequence shown here is derived from an EMBL/GenBank/DDBJ whole genome shotgun (WGS) entry which is preliminary data.</text>
</comment>
<dbReference type="EMBL" id="JARBJD010000324">
    <property type="protein sequence ID" value="KAK2943861.1"/>
    <property type="molecule type" value="Genomic_DNA"/>
</dbReference>
<feature type="compositionally biased region" description="Low complexity" evidence="1">
    <location>
        <begin position="238"/>
        <end position="258"/>
    </location>
</feature>
<feature type="compositionally biased region" description="Low complexity" evidence="1">
    <location>
        <begin position="174"/>
        <end position="184"/>
    </location>
</feature>
<feature type="compositionally biased region" description="Low complexity" evidence="1">
    <location>
        <begin position="143"/>
        <end position="153"/>
    </location>
</feature>
<feature type="compositionally biased region" description="Polar residues" evidence="1">
    <location>
        <begin position="211"/>
        <end position="223"/>
    </location>
</feature>
<feature type="region of interest" description="Disordered" evidence="1">
    <location>
        <begin position="1"/>
        <end position="37"/>
    </location>
</feature>
<feature type="compositionally biased region" description="Basic and acidic residues" evidence="1">
    <location>
        <begin position="160"/>
        <end position="172"/>
    </location>
</feature>
<dbReference type="Proteomes" id="UP001281761">
    <property type="component" value="Unassembled WGS sequence"/>
</dbReference>
<evidence type="ECO:0000313" key="3">
    <source>
        <dbReference type="Proteomes" id="UP001281761"/>
    </source>
</evidence>